<reference evidence="1" key="1">
    <citation type="submission" date="2025-02" db="EMBL/GenBank/DDBJ databases">
        <title>Complete genome sequences of 52 Bacillus and Priestia strains isolated from West-African fermentations and 26 reference strains from the DSMZ collection.</title>
        <authorList>
            <person name="Wiedenbein E.S."/>
            <person name="Canoy T.S."/>
            <person name="Hui Y."/>
            <person name="Parkouda C."/>
            <person name="Dawende C."/>
            <person name="Ametefe E."/>
            <person name="Jespersen L."/>
            <person name="Nielsen D.S."/>
        </authorList>
    </citation>
    <scope>NUCLEOTIDE SEQUENCE</scope>
    <source>
        <strain evidence="1">PRO56</strain>
    </source>
</reference>
<evidence type="ECO:0000313" key="2">
    <source>
        <dbReference type="Proteomes" id="UP001214898"/>
    </source>
</evidence>
<evidence type="ECO:0008006" key="3">
    <source>
        <dbReference type="Google" id="ProtNLM"/>
    </source>
</evidence>
<protein>
    <recommendedName>
        <fullName evidence="3">Lantibiotic</fullName>
    </recommendedName>
</protein>
<dbReference type="Proteomes" id="UP001214898">
    <property type="component" value="Chromosome"/>
</dbReference>
<dbReference type="RefSeq" id="WP_032726712.1">
    <property type="nucleotide sequence ID" value="NZ_CP026036.1"/>
</dbReference>
<proteinExistence type="predicted"/>
<dbReference type="AlphaFoldDB" id="A0AAX3RNW5"/>
<accession>A0AAX3RNW5</accession>
<sequence>MENYIKPSLVECGKSESLIKGACGWGSENWTLDKTGAYKTTRRKMVSVGWLPGFTEVFKCKSVSACSSDKNQC</sequence>
<dbReference type="EMBL" id="CP120576">
    <property type="protein sequence ID" value="WEY84622.1"/>
    <property type="molecule type" value="Genomic_DNA"/>
</dbReference>
<name>A0AAX3RNW5_BACIU</name>
<gene>
    <name evidence="1" type="ORF">P5633_20635</name>
</gene>
<organism evidence="1 2">
    <name type="scientific">Bacillus subtilis</name>
    <dbReference type="NCBI Taxonomy" id="1423"/>
    <lineage>
        <taxon>Bacteria</taxon>
        <taxon>Bacillati</taxon>
        <taxon>Bacillota</taxon>
        <taxon>Bacilli</taxon>
        <taxon>Bacillales</taxon>
        <taxon>Bacillaceae</taxon>
        <taxon>Bacillus</taxon>
    </lineage>
</organism>
<evidence type="ECO:0000313" key="1">
    <source>
        <dbReference type="EMBL" id="WEY84622.1"/>
    </source>
</evidence>